<dbReference type="InterPro" id="IPR037473">
    <property type="entry name" value="Lcp-like"/>
</dbReference>
<dbReference type="Pfam" id="PF09995">
    <property type="entry name" value="MPAB_Lcp_cat"/>
    <property type="match status" value="1"/>
</dbReference>
<dbReference type="InterPro" id="IPR018713">
    <property type="entry name" value="MPAB/Lcp_cat_dom"/>
</dbReference>
<dbReference type="PANTHER" id="PTHR37539:SF1">
    <property type="entry name" value="ER-BOUND OXYGENASE MPAB_MPAB'_RUBBER OXYGENASE CATALYTIC DOMAIN-CONTAINING PROTEIN"/>
    <property type="match status" value="1"/>
</dbReference>
<organism evidence="2">
    <name type="scientific">Paraconexibacter sp. AEG42_29</name>
    <dbReference type="NCBI Taxonomy" id="2997339"/>
    <lineage>
        <taxon>Bacteria</taxon>
        <taxon>Bacillati</taxon>
        <taxon>Actinomycetota</taxon>
        <taxon>Thermoleophilia</taxon>
        <taxon>Solirubrobacterales</taxon>
        <taxon>Paraconexibacteraceae</taxon>
        <taxon>Paraconexibacter</taxon>
    </lineage>
</organism>
<dbReference type="EMBL" id="CP114014">
    <property type="protein sequence ID" value="XAY08078.1"/>
    <property type="molecule type" value="Genomic_DNA"/>
</dbReference>
<dbReference type="GO" id="GO:0016491">
    <property type="term" value="F:oxidoreductase activity"/>
    <property type="evidence" value="ECO:0007669"/>
    <property type="project" value="InterPro"/>
</dbReference>
<sequence length="404" mass="42721">MTTAHDLATRFRDVDAARRTHGAELVDRVVEGCFTADPAADAVVRAFRELPGGAGWRLLEQGIAGGPGALPRDAPDALRELLEPLETVPDWVDPNRLRAGAIAYWRAGAGPLSLSLTCGALAFGYQSASLSRPLAATGRLERMAPRRLAETAHWVVDVTTPGAMLPGGAGYAGSIRVRIVHALVRDHLLRDGGGWDTVNWGIPISASDSGSTAIGGFLTIHLDAMHDLGVHYRRQELEDMTHLWAYIAHVMGVPLDLAPPDYAAARAQMRAALAIDSGPGEEGPQLMHALLHSPAAAIQALPGPAQRPATALNAYVLAGFTRRWMGDAMADRLQVGHTPLTQAALLLRPLSFARGAVTGVIGQEERIGALERATVRRVLARGRAAKAPIAPQDAAAAPVLRAVA</sequence>
<gene>
    <name evidence="2" type="ORF">DSM112329_04974</name>
</gene>
<dbReference type="PANTHER" id="PTHR37539">
    <property type="entry name" value="SECRETED PROTEIN-RELATED"/>
    <property type="match status" value="1"/>
</dbReference>
<proteinExistence type="predicted"/>
<reference evidence="2" key="1">
    <citation type="submission" date="2022-12" db="EMBL/GenBank/DDBJ databases">
        <title>Paraconexibacter alkalitolerans sp. nov. and Baekduia alba sp. nov., isolated from soil and emended description of the genera Paraconexibacter (Chun et al., 2020) and Baekduia (An et al., 2020).</title>
        <authorList>
            <person name="Vieira S."/>
            <person name="Huber K.J."/>
            <person name="Geppert A."/>
            <person name="Wolf J."/>
            <person name="Neumann-Schaal M."/>
            <person name="Muesken M."/>
            <person name="Overmann J."/>
        </authorList>
    </citation>
    <scope>NUCLEOTIDE SEQUENCE</scope>
    <source>
        <strain evidence="2">AEG42_29</strain>
    </source>
</reference>
<accession>A0AAU7B296</accession>
<evidence type="ECO:0000259" key="1">
    <source>
        <dbReference type="Pfam" id="PF09995"/>
    </source>
</evidence>
<evidence type="ECO:0000313" key="2">
    <source>
        <dbReference type="EMBL" id="XAY08078.1"/>
    </source>
</evidence>
<feature type="domain" description="ER-bound oxygenase mpaB/mpaB'/Rubber oxygenase catalytic" evidence="1">
    <location>
        <begin position="119"/>
        <end position="346"/>
    </location>
</feature>
<dbReference type="KEGG" id="parq:DSM112329_04974"/>
<dbReference type="RefSeq" id="WP_354699263.1">
    <property type="nucleotide sequence ID" value="NZ_CP114014.1"/>
</dbReference>
<dbReference type="AlphaFoldDB" id="A0AAU7B296"/>
<protein>
    <recommendedName>
        <fullName evidence="1">ER-bound oxygenase mpaB/mpaB'/Rubber oxygenase catalytic domain-containing protein</fullName>
    </recommendedName>
</protein>
<name>A0AAU7B296_9ACTN</name>